<dbReference type="AlphaFoldDB" id="A0A086J3T9"/>
<dbReference type="HOGENOM" id="CLU_002902_0_0_1"/>
<dbReference type="Pfam" id="PF00271">
    <property type="entry name" value="Helicase_C"/>
    <property type="match status" value="1"/>
</dbReference>
<dbReference type="SMART" id="SM00490">
    <property type="entry name" value="HELICc"/>
    <property type="match status" value="1"/>
</dbReference>
<evidence type="ECO:0000256" key="3">
    <source>
        <dbReference type="ARBA" id="ARBA00022806"/>
    </source>
</evidence>
<dbReference type="Pfam" id="PF08148">
    <property type="entry name" value="DSHCT"/>
    <property type="match status" value="1"/>
</dbReference>
<dbReference type="SMART" id="SM01142">
    <property type="entry name" value="DSHCT"/>
    <property type="match status" value="1"/>
</dbReference>
<dbReference type="GO" id="GO:0003676">
    <property type="term" value="F:nucleic acid binding"/>
    <property type="evidence" value="ECO:0007669"/>
    <property type="project" value="InterPro"/>
</dbReference>
<dbReference type="InterPro" id="IPR014001">
    <property type="entry name" value="Helicase_ATP-bd"/>
</dbReference>
<dbReference type="InterPro" id="IPR012961">
    <property type="entry name" value="Ski2/MTR4_C"/>
</dbReference>
<dbReference type="FunFam" id="3.40.50.300:FF:000190">
    <property type="entry name" value="ATP-dependent RNA helicase"/>
    <property type="match status" value="1"/>
</dbReference>
<dbReference type="GO" id="GO:0055087">
    <property type="term" value="C:Ski complex"/>
    <property type="evidence" value="ECO:0007669"/>
    <property type="project" value="TreeGrafter"/>
</dbReference>
<keyword evidence="4" id="KW-0067">ATP-binding</keyword>
<organism evidence="7 8">
    <name type="scientific">Nematocida ausubeli (strain ATCC PRA-371 / ERTm2)</name>
    <name type="common">Nematode killer fungus</name>
    <dbReference type="NCBI Taxonomy" id="1913371"/>
    <lineage>
        <taxon>Eukaryota</taxon>
        <taxon>Fungi</taxon>
        <taxon>Fungi incertae sedis</taxon>
        <taxon>Microsporidia</taxon>
        <taxon>Nematocida</taxon>
    </lineage>
</organism>
<keyword evidence="8" id="KW-1185">Reference proteome</keyword>
<reference evidence="7 8" key="1">
    <citation type="journal article" date="2014" name="Genome Announc.">
        <title>Genome Sequence of the Microsporidian Species Nematocida sp1 Strain ERTm6 (ATCC PRA-372).</title>
        <authorList>
            <person name="Bakowski M.A."/>
            <person name="Priest M."/>
            <person name="Young S."/>
            <person name="Cuomo C.A."/>
            <person name="Troemel E.R."/>
        </authorList>
    </citation>
    <scope>NUCLEOTIDE SEQUENCE [LARGE SCALE GENOMIC DNA]</scope>
    <source>
        <strain evidence="7 8">ERTm6</strain>
    </source>
</reference>
<evidence type="ECO:0000259" key="6">
    <source>
        <dbReference type="PROSITE" id="PS51194"/>
    </source>
</evidence>
<evidence type="ECO:0000256" key="4">
    <source>
        <dbReference type="ARBA" id="ARBA00022840"/>
    </source>
</evidence>
<keyword evidence="2" id="KW-0378">Hydrolase</keyword>
<dbReference type="CDD" id="cd18795">
    <property type="entry name" value="SF2_C_Ski2"/>
    <property type="match status" value="1"/>
</dbReference>
<name>A0A086J3T9_NEMA1</name>
<protein>
    <submittedName>
        <fullName evidence="7">Uncharacterized protein</fullName>
    </submittedName>
</protein>
<dbReference type="InterPro" id="IPR050699">
    <property type="entry name" value="RNA-DNA_Helicase"/>
</dbReference>
<evidence type="ECO:0000256" key="1">
    <source>
        <dbReference type="ARBA" id="ARBA00022741"/>
    </source>
</evidence>
<dbReference type="RefSeq" id="XP_052905362.1">
    <property type="nucleotide sequence ID" value="XM_053048602.1"/>
</dbReference>
<dbReference type="PANTHER" id="PTHR12131:SF1">
    <property type="entry name" value="ATP-DEPENDENT RNA HELICASE SUPV3L1, MITOCHONDRIAL-RELATED"/>
    <property type="match status" value="1"/>
</dbReference>
<evidence type="ECO:0000256" key="2">
    <source>
        <dbReference type="ARBA" id="ARBA00022801"/>
    </source>
</evidence>
<dbReference type="PROSITE" id="PS51194">
    <property type="entry name" value="HELICASE_CTER"/>
    <property type="match status" value="1"/>
</dbReference>
<dbReference type="InterPro" id="IPR027417">
    <property type="entry name" value="P-loop_NTPase"/>
</dbReference>
<feature type="domain" description="Helicase ATP-binding" evidence="5">
    <location>
        <begin position="89"/>
        <end position="245"/>
    </location>
</feature>
<dbReference type="PROSITE" id="PS51192">
    <property type="entry name" value="HELICASE_ATP_BIND_1"/>
    <property type="match status" value="1"/>
</dbReference>
<gene>
    <name evidence="7" type="ORF">NESG_00963</name>
</gene>
<evidence type="ECO:0000313" key="8">
    <source>
        <dbReference type="Proteomes" id="UP000054524"/>
    </source>
</evidence>
<dbReference type="GO" id="GO:0004386">
    <property type="term" value="F:helicase activity"/>
    <property type="evidence" value="ECO:0007669"/>
    <property type="project" value="UniProtKB-KW"/>
</dbReference>
<comment type="caution">
    <text evidence="7">The sequence shown here is derived from an EMBL/GenBank/DDBJ whole genome shotgun (WGS) entry which is preliminary data.</text>
</comment>
<dbReference type="GO" id="GO:0005524">
    <property type="term" value="F:ATP binding"/>
    <property type="evidence" value="ECO:0007669"/>
    <property type="project" value="UniProtKB-KW"/>
</dbReference>
<accession>A0A086J3T9</accession>
<dbReference type="Gene3D" id="3.40.50.300">
    <property type="entry name" value="P-loop containing nucleotide triphosphate hydrolases"/>
    <property type="match status" value="2"/>
</dbReference>
<dbReference type="InterPro" id="IPR011545">
    <property type="entry name" value="DEAD/DEAH_box_helicase_dom"/>
</dbReference>
<dbReference type="PANTHER" id="PTHR12131">
    <property type="entry name" value="ATP-DEPENDENT RNA AND DNA HELICASE"/>
    <property type="match status" value="1"/>
</dbReference>
<sequence>MNILNRDEVKTLADRMVATIEVSSLPRLWFSSAYRLVDQKPEKLSKVQNEDISGVIAIKNDRLPLDFSRVTPKYPHISFEPDNFQKQCFYYINKSQSIFVTAHTSSGKTLIAEYASYIAELHDTRMIYTSPIKALSNQKYKEFSQKFASVGILTGDAQINGTAKCLVMTTEILRNMLYRGSTILDDVEFIVFDEIHYLGDKERGVVWEEVIIMLPRHISLIFLSATSPNAKDMCQWISVIKNKEMYLIGTEKRAVELEHGVYFRNNLHMLTQNQVFSHEEYMKAKKTGAAEIFKEKQRSSPALLKKPVVEAKKRAPNELETPINIARDLIQKNLAPIVFFDFSKSRIEQSFSMCDSLDLTTSEEKTLIREFIVDALQKLPKSDRELPQINFVVPNLIRGVGMHHSGLLPILKEIIEMLFTTGALRILFSTETLAMGLNMPARTVVIRTTKKYSPETRSYVDINVGEYTQMAGRAGRRGYDIKGTSIIECTGQELLPEAQLVKLQTGTAMAIESNFYITARMILKLLRVKSVSIEEMVRYSFGKSKVEQQMRKLIHLQITLKTELLHSVMSCEKCEDAQKYVYNYQNIISDLETVYKKADVSQHSGQIIIYADKSAILAIPHNRIEEELDSSLLIENPSADSHPSLVLNKESKRPETIPTKDYKVHKSQSDAVSMWSELYTFKCIECPDFSIHYKGHLKEYLLRAQIESIDKQLAATNTTGLKCNNYFNYIMFLRSLGYIDGLNNIKMKGKIAYEFNSIECVLTTEVLLSPLIAGMKTHELIIGLVGLTFFEKHQLKEEAEYAREEPRTEQIQILMPAISIISEIVKDLRPTYKAYKIKIEQPNHAFCGELALWLQGKSLAEIIDASPLSEGVIVKYVRKATEICTELSIAAKILGNPKLSQEIDAVNEKLKRGIVFTPSLYYG</sequence>
<dbReference type="Gene3D" id="1.10.3380.30">
    <property type="match status" value="1"/>
</dbReference>
<keyword evidence="1" id="KW-0547">Nucleotide-binding</keyword>
<proteinExistence type="predicted"/>
<dbReference type="SUPFAM" id="SSF52540">
    <property type="entry name" value="P-loop containing nucleoside triphosphate hydrolases"/>
    <property type="match status" value="1"/>
</dbReference>
<evidence type="ECO:0000313" key="7">
    <source>
        <dbReference type="EMBL" id="KFG26807.1"/>
    </source>
</evidence>
<keyword evidence="3" id="KW-0347">Helicase</keyword>
<dbReference type="Proteomes" id="UP000054524">
    <property type="component" value="Unassembled WGS sequence"/>
</dbReference>
<evidence type="ECO:0000259" key="5">
    <source>
        <dbReference type="PROSITE" id="PS51192"/>
    </source>
</evidence>
<dbReference type="InterPro" id="IPR001650">
    <property type="entry name" value="Helicase_C-like"/>
</dbReference>
<dbReference type="GeneID" id="77675936"/>
<dbReference type="SMART" id="SM00487">
    <property type="entry name" value="DEXDc"/>
    <property type="match status" value="1"/>
</dbReference>
<dbReference type="Pfam" id="PF00270">
    <property type="entry name" value="DEAD"/>
    <property type="match status" value="1"/>
</dbReference>
<feature type="domain" description="Helicase C-terminal" evidence="6">
    <location>
        <begin position="352"/>
        <end position="526"/>
    </location>
</feature>
<dbReference type="EMBL" id="AKIJ01000002">
    <property type="protein sequence ID" value="KFG26807.1"/>
    <property type="molecule type" value="Genomic_DNA"/>
</dbReference>
<dbReference type="GO" id="GO:0070478">
    <property type="term" value="P:nuclear-transcribed mRNA catabolic process, 3'-5' exonucleolytic nonsense-mediated decay"/>
    <property type="evidence" value="ECO:0007669"/>
    <property type="project" value="TreeGrafter"/>
</dbReference>
<dbReference type="GO" id="GO:0016787">
    <property type="term" value="F:hydrolase activity"/>
    <property type="evidence" value="ECO:0007669"/>
    <property type="project" value="UniProtKB-KW"/>
</dbReference>